<dbReference type="KEGG" id="gsh:117363668"/>
<dbReference type="PANTHER" id="PTHR35156:SF1">
    <property type="entry name" value="TESTIS-EXPRESSED PROTEIN 52"/>
    <property type="match status" value="1"/>
</dbReference>
<dbReference type="OrthoDB" id="10017413at2759"/>
<name>A0A6P8RQA6_GEOSA</name>
<dbReference type="FunCoup" id="A0A6P8RQA6">
    <property type="interactions" value="6"/>
</dbReference>
<dbReference type="InterPro" id="IPR029206">
    <property type="entry name" value="DUF4532"/>
</dbReference>
<proteinExistence type="predicted"/>
<accession>A0A6P8RQA6</accession>
<keyword evidence="1" id="KW-1185">Reference proteome</keyword>
<evidence type="ECO:0000313" key="2">
    <source>
        <dbReference type="RefSeq" id="XP_033807665.1"/>
    </source>
</evidence>
<dbReference type="AlphaFoldDB" id="A0A6P8RQA6"/>
<sequence>MAAARKISLAEREFLYKDKELPATGFCPKATKKFMFQAAPWIDIKLEVQRMLRSPWENPSVINKNWSLPPLFSPRPNKHQESKMWQQHYSVCNENKFLPKIAMNRAHCESHYSIPDPSRIADTTYSKILSSKPLVLDEKLKVQVISRALKGLEECNKQKLPSDGQIPKGIKRFQRTRQSFDETENASEAYYSNGLSQYMRAPRRLTLRDNSPVYWHVLAKYHKVLEKYQKAISLSQHIPKLGSSVVIKT</sequence>
<reference evidence="2" key="1">
    <citation type="submission" date="2025-08" db="UniProtKB">
        <authorList>
            <consortium name="RefSeq"/>
        </authorList>
    </citation>
    <scope>IDENTIFICATION</scope>
</reference>
<gene>
    <name evidence="2" type="primary">LOC117363668</name>
</gene>
<dbReference type="Pfam" id="PF15046">
    <property type="entry name" value="DUF4532"/>
    <property type="match status" value="1"/>
</dbReference>
<dbReference type="GeneID" id="117363668"/>
<protein>
    <submittedName>
        <fullName evidence="2">Uncharacterized protein LOC117363668</fullName>
    </submittedName>
</protein>
<dbReference type="Proteomes" id="UP000515159">
    <property type="component" value="Chromosome 7"/>
</dbReference>
<evidence type="ECO:0000313" key="1">
    <source>
        <dbReference type="Proteomes" id="UP000515159"/>
    </source>
</evidence>
<dbReference type="PANTHER" id="PTHR35156">
    <property type="entry name" value="TESTIS-EXPRESSED PROTEIN 52"/>
    <property type="match status" value="1"/>
</dbReference>
<dbReference type="InParanoid" id="A0A6P8RQA6"/>
<organism evidence="1 2">
    <name type="scientific">Geotrypetes seraphini</name>
    <name type="common">Gaboon caecilian</name>
    <name type="synonym">Caecilia seraphini</name>
    <dbReference type="NCBI Taxonomy" id="260995"/>
    <lineage>
        <taxon>Eukaryota</taxon>
        <taxon>Metazoa</taxon>
        <taxon>Chordata</taxon>
        <taxon>Craniata</taxon>
        <taxon>Vertebrata</taxon>
        <taxon>Euteleostomi</taxon>
        <taxon>Amphibia</taxon>
        <taxon>Gymnophiona</taxon>
        <taxon>Geotrypetes</taxon>
    </lineage>
</organism>
<dbReference type="RefSeq" id="XP_033807665.1">
    <property type="nucleotide sequence ID" value="XM_033951774.1"/>
</dbReference>